<dbReference type="InterPro" id="IPR017776">
    <property type="entry name" value="FeS_assembly_SufT_put"/>
</dbReference>
<organism evidence="2 3">
    <name type="scientific">Corallococcus exercitus</name>
    <dbReference type="NCBI Taxonomy" id="2316736"/>
    <lineage>
        <taxon>Bacteria</taxon>
        <taxon>Pseudomonadati</taxon>
        <taxon>Myxococcota</taxon>
        <taxon>Myxococcia</taxon>
        <taxon>Myxococcales</taxon>
        <taxon>Cystobacterineae</taxon>
        <taxon>Myxococcaceae</taxon>
        <taxon>Corallococcus</taxon>
    </lineage>
</organism>
<dbReference type="EMBL" id="JABFJV010000268">
    <property type="protein sequence ID" value="NOK37933.1"/>
    <property type="molecule type" value="Genomic_DNA"/>
</dbReference>
<dbReference type="SUPFAM" id="SSF117916">
    <property type="entry name" value="Fe-S cluster assembly (FSCA) domain-like"/>
    <property type="match status" value="1"/>
</dbReference>
<accession>A0A7Y4KQE7</accession>
<dbReference type="InterPro" id="IPR034904">
    <property type="entry name" value="FSCA_dom_sf"/>
</dbReference>
<dbReference type="AlphaFoldDB" id="A0A7Y4KQE7"/>
<dbReference type="Proteomes" id="UP000563426">
    <property type="component" value="Unassembled WGS sequence"/>
</dbReference>
<name>A0A7Y4KQE7_9BACT</name>
<dbReference type="PANTHER" id="PTHR42831">
    <property type="entry name" value="FE-S PROTEIN MATURATION AUXILIARY FACTOR YITW"/>
    <property type="match status" value="1"/>
</dbReference>
<dbReference type="PANTHER" id="PTHR42831:SF1">
    <property type="entry name" value="FE-S PROTEIN MATURATION AUXILIARY FACTOR YITW"/>
    <property type="match status" value="1"/>
</dbReference>
<dbReference type="InterPro" id="IPR002744">
    <property type="entry name" value="MIP18-like"/>
</dbReference>
<feature type="domain" description="MIP18 family-like" evidence="1">
    <location>
        <begin position="86"/>
        <end position="162"/>
    </location>
</feature>
<evidence type="ECO:0000313" key="3">
    <source>
        <dbReference type="Proteomes" id="UP000563426"/>
    </source>
</evidence>
<keyword evidence="3" id="KW-1185">Reference proteome</keyword>
<dbReference type="NCBIfam" id="TIGR03406">
    <property type="entry name" value="FeS_long_SufT"/>
    <property type="match status" value="1"/>
</dbReference>
<protein>
    <submittedName>
        <fullName evidence="2">Putative Fe-S cluster assembly protein SufT</fullName>
    </submittedName>
</protein>
<evidence type="ECO:0000313" key="2">
    <source>
        <dbReference type="EMBL" id="NOK37933.1"/>
    </source>
</evidence>
<dbReference type="InterPro" id="IPR052339">
    <property type="entry name" value="Fe-S_Maturation_MIP18"/>
</dbReference>
<reference evidence="2 3" key="1">
    <citation type="submission" date="2020-05" db="EMBL/GenBank/DDBJ databases">
        <authorList>
            <person name="Whitworth D."/>
        </authorList>
    </citation>
    <scope>NUCLEOTIDE SEQUENCE [LARGE SCALE GENOMIC DNA]</scope>
    <source>
        <strain evidence="2 3">AB043B</strain>
    </source>
</reference>
<comment type="caution">
    <text evidence="2">The sequence shown here is derived from an EMBL/GenBank/DDBJ whole genome shotgun (WGS) entry which is preliminary data.</text>
</comment>
<proteinExistence type="predicted"/>
<dbReference type="RefSeq" id="WP_171437740.1">
    <property type="nucleotide sequence ID" value="NZ_JABFJV010000268.1"/>
</dbReference>
<dbReference type="Gene3D" id="3.30.300.130">
    <property type="entry name" value="Fe-S cluster assembly (FSCA)"/>
    <property type="match status" value="1"/>
</dbReference>
<sequence length="186" mass="20444">MRGAMTVIERDVDAMLIPSGDKVLLPAGSELTVVQTLGGNVTVQDPYGQLFRIDEKNADVLGEEYAAKAKAPDAEVTPGEFGEFKEEQVWEQLRTVYDPEIPVNIVELGLVYTCKATPLEEGGQRVDIEMTLTAPGCGMGQVLVEDVRSKVSALPGVKEAHVELVWEPQWDQSRMTDVARLQLGWM</sequence>
<dbReference type="Pfam" id="PF01883">
    <property type="entry name" value="FeS_assembly_P"/>
    <property type="match status" value="1"/>
</dbReference>
<gene>
    <name evidence="2" type="primary">sufT</name>
    <name evidence="2" type="ORF">HMI49_32505</name>
</gene>
<evidence type="ECO:0000259" key="1">
    <source>
        <dbReference type="Pfam" id="PF01883"/>
    </source>
</evidence>